<feature type="domain" description="Peptidase M16 C-terminal" evidence="11">
    <location>
        <begin position="831"/>
        <end position="994"/>
    </location>
</feature>
<evidence type="ECO:0000256" key="9">
    <source>
        <dbReference type="SAM" id="SignalP"/>
    </source>
</evidence>
<dbReference type="InterPro" id="IPR011765">
    <property type="entry name" value="Pept_M16_N"/>
</dbReference>
<evidence type="ECO:0000256" key="1">
    <source>
        <dbReference type="ARBA" id="ARBA00007261"/>
    </source>
</evidence>
<comment type="caution">
    <text evidence="12">The sequence shown here is derived from an EMBL/GenBank/DDBJ whole genome shotgun (WGS) entry which is preliminary data.</text>
</comment>
<gene>
    <name evidence="12" type="ORF">SEMRO_1134_G244910.1</name>
</gene>
<evidence type="ECO:0000256" key="6">
    <source>
        <dbReference type="ARBA" id="ARBA00023049"/>
    </source>
</evidence>
<evidence type="ECO:0000259" key="10">
    <source>
        <dbReference type="Pfam" id="PF00675"/>
    </source>
</evidence>
<evidence type="ECO:0000256" key="8">
    <source>
        <dbReference type="SAM" id="MobiDB-lite"/>
    </source>
</evidence>
<dbReference type="OrthoDB" id="952271at2759"/>
<dbReference type="GO" id="GO:0004222">
    <property type="term" value="F:metalloendopeptidase activity"/>
    <property type="evidence" value="ECO:0007669"/>
    <property type="project" value="InterPro"/>
</dbReference>
<dbReference type="GO" id="GO:0006508">
    <property type="term" value="P:proteolysis"/>
    <property type="evidence" value="ECO:0007669"/>
    <property type="project" value="UniProtKB-KW"/>
</dbReference>
<keyword evidence="5" id="KW-0862">Zinc</keyword>
<evidence type="ECO:0000313" key="13">
    <source>
        <dbReference type="Proteomes" id="UP001153069"/>
    </source>
</evidence>
<proteinExistence type="inferred from homology"/>
<feature type="signal peptide" evidence="9">
    <location>
        <begin position="1"/>
        <end position="23"/>
    </location>
</feature>
<keyword evidence="9" id="KW-0732">Signal</keyword>
<evidence type="ECO:0000256" key="7">
    <source>
        <dbReference type="RuleBase" id="RU004447"/>
    </source>
</evidence>
<dbReference type="EMBL" id="CAICTM010001132">
    <property type="protein sequence ID" value="CAB9520780.1"/>
    <property type="molecule type" value="Genomic_DNA"/>
</dbReference>
<evidence type="ECO:0000256" key="2">
    <source>
        <dbReference type="ARBA" id="ARBA00022670"/>
    </source>
</evidence>
<accession>A0A9N8HQ49</accession>
<name>A0A9N8HQ49_9STRA</name>
<dbReference type="InterPro" id="IPR050626">
    <property type="entry name" value="Peptidase_M16"/>
</dbReference>
<keyword evidence="13" id="KW-1185">Reference proteome</keyword>
<dbReference type="Pfam" id="PF05193">
    <property type="entry name" value="Peptidase_M16_C"/>
    <property type="match status" value="2"/>
</dbReference>
<dbReference type="InterPro" id="IPR001431">
    <property type="entry name" value="Pept_M16_Zn_BS"/>
</dbReference>
<protein>
    <submittedName>
        <fullName evidence="12">Stromal processing peptidase, chloroplastic</fullName>
    </submittedName>
</protein>
<dbReference type="InterPro" id="IPR011249">
    <property type="entry name" value="Metalloenz_LuxS/M16"/>
</dbReference>
<evidence type="ECO:0000256" key="4">
    <source>
        <dbReference type="ARBA" id="ARBA00022801"/>
    </source>
</evidence>
<dbReference type="PANTHER" id="PTHR43690:SF17">
    <property type="entry name" value="PROTEIN YHJJ"/>
    <property type="match status" value="1"/>
</dbReference>
<comment type="similarity">
    <text evidence="1 7">Belongs to the peptidase M16 family.</text>
</comment>
<evidence type="ECO:0000259" key="11">
    <source>
        <dbReference type="Pfam" id="PF05193"/>
    </source>
</evidence>
<keyword evidence="4" id="KW-0378">Hydrolase</keyword>
<feature type="region of interest" description="Disordered" evidence="8">
    <location>
        <begin position="103"/>
        <end position="158"/>
    </location>
</feature>
<keyword evidence="6" id="KW-0482">Metalloprotease</keyword>
<keyword evidence="3" id="KW-0479">Metal-binding</keyword>
<feature type="compositionally biased region" description="Basic and acidic residues" evidence="8">
    <location>
        <begin position="40"/>
        <end position="60"/>
    </location>
</feature>
<dbReference type="PANTHER" id="PTHR43690">
    <property type="entry name" value="NARDILYSIN"/>
    <property type="match status" value="1"/>
</dbReference>
<evidence type="ECO:0000256" key="3">
    <source>
        <dbReference type="ARBA" id="ARBA00022723"/>
    </source>
</evidence>
<dbReference type="PROSITE" id="PS00143">
    <property type="entry name" value="INSULINASE"/>
    <property type="match status" value="1"/>
</dbReference>
<feature type="domain" description="Peptidase M16 N-terminal" evidence="10">
    <location>
        <begin position="186"/>
        <end position="302"/>
    </location>
</feature>
<organism evidence="12 13">
    <name type="scientific">Seminavis robusta</name>
    <dbReference type="NCBI Taxonomy" id="568900"/>
    <lineage>
        <taxon>Eukaryota</taxon>
        <taxon>Sar</taxon>
        <taxon>Stramenopiles</taxon>
        <taxon>Ochrophyta</taxon>
        <taxon>Bacillariophyta</taxon>
        <taxon>Bacillariophyceae</taxon>
        <taxon>Bacillariophycidae</taxon>
        <taxon>Naviculales</taxon>
        <taxon>Naviculaceae</taxon>
        <taxon>Seminavis</taxon>
    </lineage>
</organism>
<sequence length="1073" mass="119409">MWNQTRVLPLLSCLCLLASPALASEPLLRNLRNRGLEAAAKAEGKKTDEAKTEEESKPKDSGYSPQKAFLLDDVKCRHVDLFAPPADINKDASGRRLNQLSYAQQKSSWNRRTESEPALDPFTDDETGDDAVPESTTDDTPVPESKQPPRPHELSDIPLDPIISYGELENGLQYYIVPNDDPPGKLEFRLHIDAGANFETDPFDGGAHFLEHMMFQTTRTHPDGDLIPAFQRLGLGFGIHVNAYTTVDETVYFLGLPNTDNDTIAESMNWMRDVLDGALIEEEEIEAERGVVISELEARDSIGRRLTRELYAWVLPDNLLSDRFVLGTESTIATMERPLFEEYYGNYYVPRRATFIAAGDINVAEMEALIEEYFGSTADAGDRGDPVDYGPVPVGQGLQTNVFQDEELVGAQITINTMVPQGPLPDTEAQRIEDMKISIANTVVSNRLFDLGSPSNSTIFSGAAGFSHLYDFAQIASISVYPKEGLWKEAVSVMEQEVRRFLEHGFTQFEVDEAKASRLNAYQQRVLGKGSRSSAYFAGTLNAAVNGNFVFSSPEEDLRIAELALDEITPEVLHEVFSNIWNTSDINLYLAIAEIDGTQDEVAEELKMLWLDSQSVPVDPPVEEEPVVWAYTDFGEPGTVIEDSFVEDLEIRQMTLSNNVKVNLKQTDFEEGVIRFRARFGLGQLTQPKDATYLDSFTDYVFGNGGLQNHTVVEIDSALTGKTVGISFGISQDYFSLSGYANPFDLEFALQLLTAHFVDPGWDETALGWFRDGIPDVLDSIKYSLNGAYSYQLFPYLFGGDERWTAPTEEGLFGLEIPDAQTWLTPSLESGHIELSIVGDFNETETVNLLLETIGAIPERDASPPEITDEMRAIDIPVAPQAETFAYESKIPTAGAFIVWRIPSFVSQDIGLLRRFNLLAGVFRDRMRVKIREELGGSYSPGASSIMSDAFEYGFFMTNAIGVNDEVEVFTEITLAIAANISQADITQDEFERALFPFQSERADDLQSNSYWLGTVMDGSQANPQQLDWSRGRDEFYEDLTVEEINDLVEYLSPDIAYQFGIIAVNSTDADAE</sequence>
<feature type="region of interest" description="Disordered" evidence="8">
    <location>
        <begin position="39"/>
        <end position="66"/>
    </location>
</feature>
<feature type="chain" id="PRO_5040191373" evidence="9">
    <location>
        <begin position="24"/>
        <end position="1073"/>
    </location>
</feature>
<evidence type="ECO:0000313" key="12">
    <source>
        <dbReference type="EMBL" id="CAB9520780.1"/>
    </source>
</evidence>
<reference evidence="12" key="1">
    <citation type="submission" date="2020-06" db="EMBL/GenBank/DDBJ databases">
        <authorList>
            <consortium name="Plant Systems Biology data submission"/>
        </authorList>
    </citation>
    <scope>NUCLEOTIDE SEQUENCE</scope>
    <source>
        <strain evidence="12">D6</strain>
    </source>
</reference>
<dbReference type="InterPro" id="IPR007863">
    <property type="entry name" value="Peptidase_M16_C"/>
</dbReference>
<dbReference type="SUPFAM" id="SSF63411">
    <property type="entry name" value="LuxS/MPP-like metallohydrolase"/>
    <property type="match status" value="4"/>
</dbReference>
<keyword evidence="2" id="KW-0645">Protease</keyword>
<dbReference type="Proteomes" id="UP001153069">
    <property type="component" value="Unassembled WGS sequence"/>
</dbReference>
<dbReference type="GO" id="GO:0046872">
    <property type="term" value="F:metal ion binding"/>
    <property type="evidence" value="ECO:0007669"/>
    <property type="project" value="UniProtKB-KW"/>
</dbReference>
<feature type="compositionally biased region" description="Acidic residues" evidence="8">
    <location>
        <begin position="122"/>
        <end position="132"/>
    </location>
</feature>
<evidence type="ECO:0000256" key="5">
    <source>
        <dbReference type="ARBA" id="ARBA00022833"/>
    </source>
</evidence>
<dbReference type="Gene3D" id="3.30.830.10">
    <property type="entry name" value="Metalloenzyme, LuxS/M16 peptidase-like"/>
    <property type="match status" value="4"/>
</dbReference>
<feature type="domain" description="Peptidase M16 C-terminal" evidence="11">
    <location>
        <begin position="340"/>
        <end position="516"/>
    </location>
</feature>
<dbReference type="AlphaFoldDB" id="A0A9N8HQ49"/>
<dbReference type="Pfam" id="PF00675">
    <property type="entry name" value="Peptidase_M16"/>
    <property type="match status" value="1"/>
</dbReference>